<accession>A0A165HBV4</accession>
<dbReference type="GeneID" id="63829022"/>
<dbReference type="AlphaFoldDB" id="A0A165HBV4"/>
<dbReference type="STRING" id="1314785.A0A165HBV4"/>
<evidence type="ECO:0000313" key="1">
    <source>
        <dbReference type="EMBL" id="KZT11523.1"/>
    </source>
</evidence>
<reference evidence="1 2" key="1">
    <citation type="journal article" date="2016" name="Mol. Biol. Evol.">
        <title>Comparative Genomics of Early-Diverging Mushroom-Forming Fungi Provides Insights into the Origins of Lignocellulose Decay Capabilities.</title>
        <authorList>
            <person name="Nagy L.G."/>
            <person name="Riley R."/>
            <person name="Tritt A."/>
            <person name="Adam C."/>
            <person name="Daum C."/>
            <person name="Floudas D."/>
            <person name="Sun H."/>
            <person name="Yadav J.S."/>
            <person name="Pangilinan J."/>
            <person name="Larsson K.H."/>
            <person name="Matsuura K."/>
            <person name="Barry K."/>
            <person name="Labutti K."/>
            <person name="Kuo R."/>
            <person name="Ohm R.A."/>
            <person name="Bhattacharya S.S."/>
            <person name="Shirouzu T."/>
            <person name="Yoshinaga Y."/>
            <person name="Martin F.M."/>
            <person name="Grigoriev I.V."/>
            <person name="Hibbett D.S."/>
        </authorList>
    </citation>
    <scope>NUCLEOTIDE SEQUENCE [LARGE SCALE GENOMIC DNA]</scope>
    <source>
        <strain evidence="1 2">93-53</strain>
    </source>
</reference>
<organism evidence="1 2">
    <name type="scientific">Laetiporus sulphureus 93-53</name>
    <dbReference type="NCBI Taxonomy" id="1314785"/>
    <lineage>
        <taxon>Eukaryota</taxon>
        <taxon>Fungi</taxon>
        <taxon>Dikarya</taxon>
        <taxon>Basidiomycota</taxon>
        <taxon>Agaricomycotina</taxon>
        <taxon>Agaricomycetes</taxon>
        <taxon>Polyporales</taxon>
        <taxon>Laetiporus</taxon>
    </lineage>
</organism>
<dbReference type="Proteomes" id="UP000076871">
    <property type="component" value="Unassembled WGS sequence"/>
</dbReference>
<dbReference type="InParanoid" id="A0A165HBV4"/>
<proteinExistence type="predicted"/>
<keyword evidence="2" id="KW-1185">Reference proteome</keyword>
<dbReference type="RefSeq" id="XP_040769263.1">
    <property type="nucleotide sequence ID" value="XM_040911994.1"/>
</dbReference>
<protein>
    <submittedName>
        <fullName evidence="1">Uncharacterized protein</fullName>
    </submittedName>
</protein>
<name>A0A165HBV4_9APHY</name>
<sequence>MCVGENCAPQAVHYMNAQLTSLYENAVECIKHHNYANKPAEEYKYSHALAEYAFVDPNTKGRQTLFQANFDKPLLEFICNHDAILRLKISKGYYRLDYTRSSSMTYSEKDRMQSLSALEVSFRVPFDTRCLKGKDTKIGNGQNLIELIVLNLQKAELISANPAVIVGRDALVFYLSQYLSFLQQARYHVLFSLPDFDDDRYKLTIDYSLMGSQVLDIDEICGVSIDKINTYLSSVWLKAAMLVGAEGGAADWKDTCLAEVRSHWTMHADSEVHFHVRLGAPHVKAICSREAVVYFRIDEVFFYDGVNFEVAPRQQYSDWEIAVLVDVIDEFDGYVTRCKLDLSTARPYHQWCTFTGIDRNDELALNFCTRLVEFFTSSYLDVLESVDFHVIYHHDTRWVTTHSHRFFEDSSESEEEVEEWTVTEDTKSARIIEWKEMVTRSEMYGFDQIVAISQSSVNANFVALWDLAQITKSEEHTSALAKWSHESYFSATFRPLTLRLLSNGRAIVWVDMQEGDLKILKNWMPWKESETYHFDGWRLAFEVDLKKCTHAELDVHETWHSRFKETHVYKAHGKHTDRHLEHLYLNLRNAEFLHEFSTFEGLFHSHDHHPIDKVQAVVHYIGCYYFPYLAHGGLNILHTVPVWEHGLDISSFALTSVSFHVYSKEVIHRHNWAQHSHVTEPIIVVLGMTKGRPLPQERLDFSTNWVVRVSKGASYGTVCLSRKAFMEERLLQLLTNVNALTTIIPVFTGVEEGVWKLDLTTWALHTYKKKQVCKWQLDSEADEYMRYTWQFRDGWKYEHEGGEVPNGTYAVSCSTRNFVELPAAARGRSMDIRIWGEVELKMSFSSGAKHGSAKSSARWDALLCMHTDVDGIKVKLAGSLKPTIESTQYEGGSASEMFTDLQTNLCANLPNAVDLKAVVDELKMFEGIWQYGYQGAQAYYLASPVFSTKGDVIFELRPHGQQVGRTSGVQGSLGRTGRPAVDRPSFLQKVKEVVQTALSSEDETYTNGHANGHANGSGTYMATTMTYDMHVEKGEEGDVEDFQDPMAFRMPESEVVA</sequence>
<dbReference type="EMBL" id="KV427607">
    <property type="protein sequence ID" value="KZT11523.1"/>
    <property type="molecule type" value="Genomic_DNA"/>
</dbReference>
<dbReference type="OrthoDB" id="5429442at2759"/>
<gene>
    <name evidence="1" type="ORF">LAESUDRAFT_755163</name>
</gene>
<evidence type="ECO:0000313" key="2">
    <source>
        <dbReference type="Proteomes" id="UP000076871"/>
    </source>
</evidence>